<dbReference type="InterPro" id="IPR036291">
    <property type="entry name" value="NAD(P)-bd_dom_sf"/>
</dbReference>
<comment type="caution">
    <text evidence="3">The sequence shown here is derived from an EMBL/GenBank/DDBJ whole genome shotgun (WGS) entry which is preliminary data.</text>
</comment>
<evidence type="ECO:0000256" key="1">
    <source>
        <dbReference type="ARBA" id="ARBA00022532"/>
    </source>
</evidence>
<dbReference type="GO" id="GO:0016874">
    <property type="term" value="F:ligase activity"/>
    <property type="evidence" value="ECO:0007669"/>
    <property type="project" value="UniProtKB-KW"/>
</dbReference>
<dbReference type="InterPro" id="IPR013815">
    <property type="entry name" value="ATP_grasp_subdomain_1"/>
</dbReference>
<dbReference type="Gene3D" id="3.30.470.20">
    <property type="entry name" value="ATP-grasp fold, B domain"/>
    <property type="match status" value="1"/>
</dbReference>
<dbReference type="Pfam" id="PF13380">
    <property type="entry name" value="CoA_binding_2"/>
    <property type="match status" value="1"/>
</dbReference>
<dbReference type="Gene3D" id="3.40.50.720">
    <property type="entry name" value="NAD(P)-binding Rossmann-like Domain"/>
    <property type="match status" value="1"/>
</dbReference>
<dbReference type="SUPFAM" id="SSF52210">
    <property type="entry name" value="Succinyl-CoA synthetase domains"/>
    <property type="match status" value="2"/>
</dbReference>
<dbReference type="InterPro" id="IPR003781">
    <property type="entry name" value="CoA-bd"/>
</dbReference>
<evidence type="ECO:0000313" key="4">
    <source>
        <dbReference type="Proteomes" id="UP000706039"/>
    </source>
</evidence>
<dbReference type="RefSeq" id="WP_222988110.1">
    <property type="nucleotide sequence ID" value="NZ_JAINVV010000001.1"/>
</dbReference>
<dbReference type="SUPFAM" id="SSF51735">
    <property type="entry name" value="NAD(P)-binding Rossmann-fold domains"/>
    <property type="match status" value="1"/>
</dbReference>
<feature type="domain" description="CoA-binding" evidence="2">
    <location>
        <begin position="20"/>
        <end position="112"/>
    </location>
</feature>
<dbReference type="PANTHER" id="PTHR42793:SF1">
    <property type="entry name" value="PEPTIDYL-LYSINE N-ACETYLTRANSFERASE PATZ"/>
    <property type="match status" value="1"/>
</dbReference>
<dbReference type="SUPFAM" id="SSF56059">
    <property type="entry name" value="Glutathione synthetase ATP-binding domain-like"/>
    <property type="match status" value="1"/>
</dbReference>
<evidence type="ECO:0000259" key="2">
    <source>
        <dbReference type="SMART" id="SM00881"/>
    </source>
</evidence>
<dbReference type="Gene3D" id="3.30.1490.20">
    <property type="entry name" value="ATP-grasp fold, A domain"/>
    <property type="match status" value="1"/>
</dbReference>
<dbReference type="Pfam" id="PF13607">
    <property type="entry name" value="Succ_CoA_lig"/>
    <property type="match status" value="1"/>
</dbReference>
<dbReference type="Pfam" id="PF13549">
    <property type="entry name" value="ATP-grasp_5"/>
    <property type="match status" value="1"/>
</dbReference>
<reference evidence="3 4" key="1">
    <citation type="submission" date="2021-08" db="EMBL/GenBank/DDBJ databases">
        <authorList>
            <person name="Tuo L."/>
        </authorList>
    </citation>
    <scope>NUCLEOTIDE SEQUENCE [LARGE SCALE GENOMIC DNA]</scope>
    <source>
        <strain evidence="3 4">JCM 31229</strain>
    </source>
</reference>
<proteinExistence type="predicted"/>
<dbReference type="Gene3D" id="3.40.50.261">
    <property type="entry name" value="Succinyl-CoA synthetase domains"/>
    <property type="match status" value="2"/>
</dbReference>
<evidence type="ECO:0000313" key="3">
    <source>
        <dbReference type="EMBL" id="MBY8821019.1"/>
    </source>
</evidence>
<gene>
    <name evidence="3" type="ORF">K7G82_01870</name>
</gene>
<dbReference type="Proteomes" id="UP000706039">
    <property type="component" value="Unassembled WGS sequence"/>
</dbReference>
<keyword evidence="4" id="KW-1185">Reference proteome</keyword>
<dbReference type="InterPro" id="IPR016102">
    <property type="entry name" value="Succinyl-CoA_synth-like"/>
</dbReference>
<dbReference type="EMBL" id="JAINVV010000001">
    <property type="protein sequence ID" value="MBY8821019.1"/>
    <property type="molecule type" value="Genomic_DNA"/>
</dbReference>
<protein>
    <submittedName>
        <fullName evidence="3">Acetate--CoA ligase family protein</fullName>
    </submittedName>
</protein>
<dbReference type="PANTHER" id="PTHR42793">
    <property type="entry name" value="COA BINDING DOMAIN CONTAINING PROTEIN"/>
    <property type="match status" value="1"/>
</dbReference>
<organism evidence="3 4">
    <name type="scientific">Sphingomonas colocasiae</name>
    <dbReference type="NCBI Taxonomy" id="1848973"/>
    <lineage>
        <taxon>Bacteria</taxon>
        <taxon>Pseudomonadati</taxon>
        <taxon>Pseudomonadota</taxon>
        <taxon>Alphaproteobacteria</taxon>
        <taxon>Sphingomonadales</taxon>
        <taxon>Sphingomonadaceae</taxon>
        <taxon>Sphingomonas</taxon>
    </lineage>
</organism>
<dbReference type="SMART" id="SM00881">
    <property type="entry name" value="CoA_binding"/>
    <property type="match status" value="1"/>
</dbReference>
<name>A0ABS7PI90_9SPHN</name>
<keyword evidence="3" id="KW-0436">Ligase</keyword>
<keyword evidence="1" id="KW-0816">Tricarboxylic acid cycle</keyword>
<accession>A0ABS7PI90</accession>
<sequence>MTYENHRASVTRGATDLRDFFTPGRGIAIIGRIDNDAGVARLIARYGADVKLCFVNPKGGEVAGVTVYHTIDEVPGEFSVALLRVGPANVVQVVRNCAAHGIRRIVIFSSGFSETGPDGAEQESQLAAAIAETGVRVIGPNTADNMFEQFAVPDGHRGGLIGLVTQSGAMGRPIVEGIAMGAAFSRWITVGNEVDLEIADVIGHFTDHDPARVIAGYVEGFKSLPRLRAALSGANRAGKPVVMLKIGESERGARMAASHTGHLSGNDAIVQGLFDQHGVTRVRDLDELLETANLFAKLPPETGSRAALYSVSGGTATLMAEIAGRYDVDVPVLAPATQKTLARLLPGYVAMTNPIDNGGQFTMNATPEQRRAVFDAIAADPAIDVIVVGFNAAFGMLSDNMAADVRAWVEGGGAKPVIAVWSSVVTEGAGYADLVASGVPIFRSLDKAFRAIRAFGAHRDARRHFRDRPPIAPTLDLDALETPGIVEDKDAAALLKGAGVSLARQSLAASAEAAAVAELAFPRVLKLSSPDFPHRSDLGLVMLGIDTADAVRQAFDTIIARAQAARPDARIEGVLVQEQIVGGVEMLVGLTHDPHLGPAITIGAGGIHAEILRDVSVRPLPVDEQDIREMIGGLRIAPLLAGARGRPPADLDALVTLALAVAGLGLAAGSKLAELDLNPVIALPDRAVAVDALMVAG</sequence>
<dbReference type="InterPro" id="IPR032875">
    <property type="entry name" value="Succ_CoA_lig_flav_dom"/>
</dbReference>